<sequence>MIRIERTCACLKASVLLNGEEIGVMEGIYLTQWFLKNRYHFTGTFIRFTPLDEEFNRSGIKVDIYLPDQNIILKEALIDWLSDTGRGTFRARRIESSI</sequence>
<dbReference type="Proteomes" id="UP001369247">
    <property type="component" value="Unassembled WGS sequence"/>
</dbReference>
<dbReference type="GeneID" id="58979321"/>
<gene>
    <name evidence="2" type="ORF">N5910_08595</name>
    <name evidence="1" type="ORF">U2150_00970</name>
</gene>
<evidence type="ECO:0000313" key="2">
    <source>
        <dbReference type="EMBL" id="UXH31588.1"/>
    </source>
</evidence>
<protein>
    <submittedName>
        <fullName evidence="2">Uncharacterized protein</fullName>
    </submittedName>
</protein>
<evidence type="ECO:0000313" key="3">
    <source>
        <dbReference type="Proteomes" id="UP001369247"/>
    </source>
</evidence>
<dbReference type="AlphaFoldDB" id="A0A9E7RUK1"/>
<organism evidence="2">
    <name type="scientific">Methanothermobacter wolfeii</name>
    <name type="common">Methanobacterium wolfei</name>
    <dbReference type="NCBI Taxonomy" id="145261"/>
    <lineage>
        <taxon>Archaea</taxon>
        <taxon>Methanobacteriati</taxon>
        <taxon>Methanobacteriota</taxon>
        <taxon>Methanomada group</taxon>
        <taxon>Methanobacteria</taxon>
        <taxon>Methanobacteriales</taxon>
        <taxon>Methanobacteriaceae</taxon>
        <taxon>Methanothermobacter</taxon>
    </lineage>
</organism>
<dbReference type="RefSeq" id="WP_074359521.1">
    <property type="nucleotide sequence ID" value="NZ_CP104550.1"/>
</dbReference>
<dbReference type="GeneID" id="75107305"/>
<dbReference type="EMBL" id="JAXUHJ010000003">
    <property type="protein sequence ID" value="MEJ8542066.1"/>
    <property type="molecule type" value="Genomic_DNA"/>
</dbReference>
<dbReference type="EMBL" id="CP104550">
    <property type="protein sequence ID" value="UXH31588.1"/>
    <property type="molecule type" value="Genomic_DNA"/>
</dbReference>
<reference evidence="2" key="1">
    <citation type="submission" date="2022-09" db="EMBL/GenBank/DDBJ databases">
        <title>Characterization of three MwoI isoschizomers from sequenced genome and metagenomes.</title>
        <authorList>
            <person name="Fomenkov A."/>
            <person name="Xu S.Y."/>
            <person name="Roberts R.J."/>
        </authorList>
    </citation>
    <scope>NUCLEOTIDE SEQUENCE</scope>
    <source>
        <strain evidence="2">DSM 2970</strain>
    </source>
</reference>
<dbReference type="KEGG" id="mwo:MWSIV6_1661"/>
<evidence type="ECO:0000313" key="1">
    <source>
        <dbReference type="EMBL" id="MEJ8542066.1"/>
    </source>
</evidence>
<keyword evidence="3" id="KW-1185">Reference proteome</keyword>
<dbReference type="Proteomes" id="UP001065373">
    <property type="component" value="Chromosome"/>
</dbReference>
<proteinExistence type="predicted"/>
<accession>A0A9E7RUK1</accession>
<name>A0A9E7RUK1_METWO</name>
<reference evidence="1 3" key="2">
    <citation type="submission" date="2023-12" db="EMBL/GenBank/DDBJ databases">
        <title>Phenotypic and Genomic Characterization of Methanothermobacter wolfeii Strain BSEL, a CO2-Capturing Archaeon with Minimal Nutrient Requirements.</title>
        <authorList>
            <person name="Ale Enriquez F."/>
            <person name="Ahring B.K."/>
        </authorList>
    </citation>
    <scope>NUCLEOTIDE SEQUENCE [LARGE SCALE GENOMIC DNA]</scope>
    <source>
        <strain evidence="1 3">BSEL-1</strain>
    </source>
</reference>